<dbReference type="KEGG" id="fer:FNB15_18590"/>
<keyword evidence="2" id="KW-1185">Reference proteome</keyword>
<dbReference type="RefSeq" id="WP_144258152.1">
    <property type="nucleotide sequence ID" value="NZ_CP041636.1"/>
</dbReference>
<organism evidence="1 2">
    <name type="scientific">Ferrovibrio terrae</name>
    <dbReference type="NCBI Taxonomy" id="2594003"/>
    <lineage>
        <taxon>Bacteria</taxon>
        <taxon>Pseudomonadati</taxon>
        <taxon>Pseudomonadota</taxon>
        <taxon>Alphaproteobacteria</taxon>
        <taxon>Rhodospirillales</taxon>
        <taxon>Rhodospirillaceae</taxon>
        <taxon>Ferrovibrio</taxon>
    </lineage>
</organism>
<reference evidence="1 2" key="1">
    <citation type="submission" date="2019-07" db="EMBL/GenBank/DDBJ databases">
        <title>Genome sequencing for Ferrovibrio sp. K5.</title>
        <authorList>
            <person name="Park S.-J."/>
        </authorList>
    </citation>
    <scope>NUCLEOTIDE SEQUENCE [LARGE SCALE GENOMIC DNA]</scope>
    <source>
        <strain evidence="1 2">K5</strain>
    </source>
</reference>
<evidence type="ECO:0000313" key="1">
    <source>
        <dbReference type="EMBL" id="QDO99156.1"/>
    </source>
</evidence>
<evidence type="ECO:0000313" key="2">
    <source>
        <dbReference type="Proteomes" id="UP000317496"/>
    </source>
</evidence>
<dbReference type="EMBL" id="CP041636">
    <property type="protein sequence ID" value="QDO99156.1"/>
    <property type="molecule type" value="Genomic_DNA"/>
</dbReference>
<name>A0A516H5W2_9PROT</name>
<dbReference type="OrthoDB" id="8453416at2"/>
<proteinExistence type="predicted"/>
<dbReference type="Proteomes" id="UP000317496">
    <property type="component" value="Chromosome"/>
</dbReference>
<sequence>MNISQQALLAPRGLPGFIPVSPFKRAMNARFRAEWQELRDCLMDLQHKGHEPICAMQMLGEARDLMNYTRNAEAVRTRLDDLRASLAEPDQDYGYTQSAEDGSWGGGYKAWYLRLDASVDPLKELVEAGHRPTYPLRFFAPVDTPEKMRRYLEGLLVSDMLATGTDNRKELNYAITSLAQILFKPKVAALLPDGTPVQQLAATLQDFLDNTAQNPETGFWGAWYMIDGELKKTNDLSITFHAISYRSDDPPHMREMAETLFAMRGSRYPYGWRDEGNQNNHHAYDVARLLRRAWPHMTADQRARAEAELSAMVARALKVSIRPDGRFDDAPYVSPAEAYYFGVSFFDEVGFFRPSRRFWGQIESDDARKFRAALRDDLLHMDQRNAMVTAALRKLDAVD</sequence>
<gene>
    <name evidence="1" type="ORF">FNB15_18590</name>
</gene>
<protein>
    <submittedName>
        <fullName evidence="1">Uncharacterized protein</fullName>
    </submittedName>
</protein>
<accession>A0A516H5W2</accession>
<dbReference type="AlphaFoldDB" id="A0A516H5W2"/>